<protein>
    <recommendedName>
        <fullName evidence="4 21">Peroxidase</fullName>
        <ecNumber evidence="4 21">1.11.1.7</ecNumber>
    </recommendedName>
</protein>
<dbReference type="FunFam" id="1.10.520.10:FF:000009">
    <property type="entry name" value="Peroxidase"/>
    <property type="match status" value="1"/>
</dbReference>
<dbReference type="InterPro" id="IPR002016">
    <property type="entry name" value="Haem_peroxidase"/>
</dbReference>
<evidence type="ECO:0000256" key="14">
    <source>
        <dbReference type="ARBA" id="ARBA00023180"/>
    </source>
</evidence>
<keyword evidence="11 21" id="KW-0560">Oxidoreductase</keyword>
<dbReference type="Proteomes" id="UP000653305">
    <property type="component" value="Unassembled WGS sequence"/>
</dbReference>
<reference evidence="23" key="1">
    <citation type="submission" date="2020-07" db="EMBL/GenBank/DDBJ databases">
        <title>Ethylene signaling mediates host invasion by parasitic plants.</title>
        <authorList>
            <person name="Yoshida S."/>
        </authorList>
    </citation>
    <scope>NUCLEOTIDE SEQUENCE</scope>
    <source>
        <strain evidence="23">Okayama</strain>
    </source>
</reference>
<organism evidence="23 24">
    <name type="scientific">Phtheirospermum japonicum</name>
    <dbReference type="NCBI Taxonomy" id="374723"/>
    <lineage>
        <taxon>Eukaryota</taxon>
        <taxon>Viridiplantae</taxon>
        <taxon>Streptophyta</taxon>
        <taxon>Embryophyta</taxon>
        <taxon>Tracheophyta</taxon>
        <taxon>Spermatophyta</taxon>
        <taxon>Magnoliopsida</taxon>
        <taxon>eudicotyledons</taxon>
        <taxon>Gunneridae</taxon>
        <taxon>Pentapetalae</taxon>
        <taxon>asterids</taxon>
        <taxon>lamiids</taxon>
        <taxon>Lamiales</taxon>
        <taxon>Orobanchaceae</taxon>
        <taxon>Orobanchaceae incertae sedis</taxon>
        <taxon>Phtheirospermum</taxon>
    </lineage>
</organism>
<comment type="caution">
    <text evidence="23">The sequence shown here is derived from an EMBL/GenBank/DDBJ whole genome shotgun (WGS) entry which is preliminary data.</text>
</comment>
<feature type="binding site" evidence="18">
    <location>
        <position position="52"/>
    </location>
    <ligand>
        <name>Ca(2+)</name>
        <dbReference type="ChEBI" id="CHEBI:29108"/>
        <label>1</label>
    </ligand>
</feature>
<dbReference type="GO" id="GO:0042744">
    <property type="term" value="P:hydrogen peroxide catabolic process"/>
    <property type="evidence" value="ECO:0007669"/>
    <property type="project" value="UniProtKB-KW"/>
</dbReference>
<sequence length="305" mass="33794">MLSSSAKLSEHFYDSSCPKLLRIVRETVQDEIKKEPRMGASLLRLHFHDCFVNGCDGSILLDDTSNSGEKNAGPNLNSVRGFEVIDRMRSNVNNNCKGGVVSCADILALAARESAVQLGGPGWHLLLGRRDAKTANNAAAAKNLPSPTSNLNDLIKRFQNFNFTITDLVALSGAHTIGQARCTNFRTRIYNETNIDSTFAQTLKGNCSKTSGKGDDNNLAALDLQTPKVFDNSYYTNLVNKKGLLHSDQQLFNGDKRTSWIVKKYLKNESAFFDDFSKAMTKMSLLSPLTEFNQGEIRINCRKRN</sequence>
<feature type="binding site" evidence="18">
    <location>
        <position position="49"/>
    </location>
    <ligand>
        <name>Ca(2+)</name>
        <dbReference type="ChEBI" id="CHEBI:29108"/>
        <label>1</label>
    </ligand>
</feature>
<evidence type="ECO:0000256" key="4">
    <source>
        <dbReference type="ARBA" id="ARBA00012313"/>
    </source>
</evidence>
<comment type="cofactor">
    <cofactor evidence="18 21">
        <name>heme b</name>
        <dbReference type="ChEBI" id="CHEBI:60344"/>
    </cofactor>
    <text evidence="18 21">Binds 1 heme b (iron(II)-protoporphyrin IX) group per subunit.</text>
</comment>
<evidence type="ECO:0000256" key="15">
    <source>
        <dbReference type="ARBA" id="ARBA00023324"/>
    </source>
</evidence>
<evidence type="ECO:0000256" key="12">
    <source>
        <dbReference type="ARBA" id="ARBA00023004"/>
    </source>
</evidence>
<evidence type="ECO:0000256" key="20">
    <source>
        <dbReference type="PIRSR" id="PIRSR600823-5"/>
    </source>
</evidence>
<dbReference type="GO" id="GO:0046872">
    <property type="term" value="F:metal ion binding"/>
    <property type="evidence" value="ECO:0007669"/>
    <property type="project" value="UniProtKB-UniRule"/>
</dbReference>
<dbReference type="GO" id="GO:0005576">
    <property type="term" value="C:extracellular region"/>
    <property type="evidence" value="ECO:0007669"/>
    <property type="project" value="UniProtKB-SubCell"/>
</dbReference>
<keyword evidence="6 21" id="KW-0575">Peroxidase</keyword>
<evidence type="ECO:0000256" key="16">
    <source>
        <dbReference type="PIRSR" id="PIRSR600823-1"/>
    </source>
</evidence>
<evidence type="ECO:0000256" key="10">
    <source>
        <dbReference type="ARBA" id="ARBA00022837"/>
    </source>
</evidence>
<comment type="similarity">
    <text evidence="3">Belongs to the peroxidase family. Ascorbate peroxidase subfamily.</text>
</comment>
<dbReference type="EC" id="1.11.1.7" evidence="4 21"/>
<dbReference type="PROSITE" id="PS50873">
    <property type="entry name" value="PEROXIDASE_4"/>
    <property type="match status" value="1"/>
</dbReference>
<comment type="catalytic activity">
    <reaction evidence="1 21">
        <text>2 a phenolic donor + H2O2 = 2 a phenolic radical donor + 2 H2O</text>
        <dbReference type="Rhea" id="RHEA:56136"/>
        <dbReference type="ChEBI" id="CHEBI:15377"/>
        <dbReference type="ChEBI" id="CHEBI:16240"/>
        <dbReference type="ChEBI" id="CHEBI:139520"/>
        <dbReference type="ChEBI" id="CHEBI:139521"/>
        <dbReference type="EC" id="1.11.1.7"/>
    </reaction>
</comment>
<feature type="binding site" evidence="18">
    <location>
        <position position="58"/>
    </location>
    <ligand>
        <name>Ca(2+)</name>
        <dbReference type="ChEBI" id="CHEBI:29108"/>
        <label>1</label>
    </ligand>
</feature>
<comment type="cofactor">
    <cofactor evidence="18 21">
        <name>Ca(2+)</name>
        <dbReference type="ChEBI" id="CHEBI:29108"/>
    </cofactor>
    <text evidence="18 21">Binds 2 calcium ions per subunit.</text>
</comment>
<dbReference type="InterPro" id="IPR010255">
    <property type="entry name" value="Haem_peroxidase_sf"/>
</dbReference>
<dbReference type="PANTHER" id="PTHR31388:SF264">
    <property type="entry name" value="PEROXIDASE 59"/>
    <property type="match status" value="1"/>
</dbReference>
<keyword evidence="24" id="KW-1185">Reference proteome</keyword>
<dbReference type="SUPFAM" id="SSF48113">
    <property type="entry name" value="Heme-dependent peroxidases"/>
    <property type="match status" value="1"/>
</dbReference>
<dbReference type="InterPro" id="IPR033905">
    <property type="entry name" value="Secretory_peroxidase"/>
</dbReference>
<dbReference type="PRINTS" id="PR00458">
    <property type="entry name" value="PEROXIDASE"/>
</dbReference>
<dbReference type="PROSITE" id="PS00436">
    <property type="entry name" value="PEROXIDASE_2"/>
    <property type="match status" value="1"/>
</dbReference>
<keyword evidence="12 18" id="KW-0408">Iron</keyword>
<feature type="site" description="Transition state stabilizer" evidence="19">
    <location>
        <position position="44"/>
    </location>
</feature>
<evidence type="ECO:0000256" key="9">
    <source>
        <dbReference type="ARBA" id="ARBA00022729"/>
    </source>
</evidence>
<gene>
    <name evidence="23" type="ORF">PHJA_002568700</name>
</gene>
<dbReference type="GO" id="GO:0140825">
    <property type="term" value="F:lactoperoxidase activity"/>
    <property type="evidence" value="ECO:0007669"/>
    <property type="project" value="UniProtKB-EC"/>
</dbReference>
<feature type="binding site" evidence="18">
    <location>
        <position position="56"/>
    </location>
    <ligand>
        <name>Ca(2+)</name>
        <dbReference type="ChEBI" id="CHEBI:29108"/>
        <label>1</label>
    </ligand>
</feature>
<keyword evidence="5 21" id="KW-0964">Secreted</keyword>
<dbReference type="GO" id="GO:0020037">
    <property type="term" value="F:heme binding"/>
    <property type="evidence" value="ECO:0007669"/>
    <property type="project" value="UniProtKB-UniRule"/>
</dbReference>
<evidence type="ECO:0000256" key="17">
    <source>
        <dbReference type="PIRSR" id="PIRSR600823-2"/>
    </source>
</evidence>
<evidence type="ECO:0000256" key="5">
    <source>
        <dbReference type="ARBA" id="ARBA00022525"/>
    </source>
</evidence>
<proteinExistence type="inferred from homology"/>
<keyword evidence="14" id="KW-0325">Glycoprotein</keyword>
<dbReference type="Pfam" id="PF00141">
    <property type="entry name" value="peroxidase"/>
    <property type="match status" value="1"/>
</dbReference>
<evidence type="ECO:0000256" key="6">
    <source>
        <dbReference type="ARBA" id="ARBA00022559"/>
    </source>
</evidence>
<feature type="disulfide bond" evidence="20">
    <location>
        <begin position="182"/>
        <end position="207"/>
    </location>
</feature>
<dbReference type="EMBL" id="BMAC01000920">
    <property type="protein sequence ID" value="GFQ04248.1"/>
    <property type="molecule type" value="Genomic_DNA"/>
</dbReference>
<feature type="disulfide bond" evidence="20">
    <location>
        <begin position="17"/>
        <end position="96"/>
    </location>
</feature>
<dbReference type="Gene3D" id="1.10.520.10">
    <property type="match status" value="1"/>
</dbReference>
<feature type="active site" description="Proton acceptor" evidence="16">
    <location>
        <position position="48"/>
    </location>
</feature>
<feature type="domain" description="Plant heme peroxidase family profile" evidence="22">
    <location>
        <begin position="7"/>
        <end position="305"/>
    </location>
</feature>
<dbReference type="GO" id="GO:0006979">
    <property type="term" value="P:response to oxidative stress"/>
    <property type="evidence" value="ECO:0007669"/>
    <property type="project" value="UniProtKB-UniRule"/>
</dbReference>
<evidence type="ECO:0000256" key="2">
    <source>
        <dbReference type="ARBA" id="ARBA00002322"/>
    </source>
</evidence>
<evidence type="ECO:0000259" key="22">
    <source>
        <dbReference type="PROSITE" id="PS50873"/>
    </source>
</evidence>
<keyword evidence="8 18" id="KW-0479">Metal-binding</keyword>
<dbReference type="CDD" id="cd00693">
    <property type="entry name" value="secretory_peroxidase"/>
    <property type="match status" value="1"/>
</dbReference>
<dbReference type="InterPro" id="IPR019794">
    <property type="entry name" value="Peroxidases_AS"/>
</dbReference>
<feature type="binding site" evidence="18">
    <location>
        <position position="54"/>
    </location>
    <ligand>
        <name>Ca(2+)</name>
        <dbReference type="ChEBI" id="CHEBI:29108"/>
        <label>1</label>
    </ligand>
</feature>
<keyword evidence="7 21" id="KW-0349">Heme</keyword>
<feature type="disulfide bond" evidence="20">
    <location>
        <begin position="103"/>
        <end position="301"/>
    </location>
</feature>
<evidence type="ECO:0000256" key="1">
    <source>
        <dbReference type="ARBA" id="ARBA00000189"/>
    </source>
</evidence>
<feature type="binding site" evidence="18">
    <location>
        <position position="223"/>
    </location>
    <ligand>
        <name>Ca(2+)</name>
        <dbReference type="ChEBI" id="CHEBI:29108"/>
        <label>2</label>
    </ligand>
</feature>
<evidence type="ECO:0000256" key="13">
    <source>
        <dbReference type="ARBA" id="ARBA00023157"/>
    </source>
</evidence>
<evidence type="ECO:0000256" key="8">
    <source>
        <dbReference type="ARBA" id="ARBA00022723"/>
    </source>
</evidence>
<name>A0A830CUL0_9LAMI</name>
<dbReference type="AlphaFoldDB" id="A0A830CUL0"/>
<dbReference type="PRINTS" id="PR00461">
    <property type="entry name" value="PLPEROXIDASE"/>
</dbReference>
<feature type="binding site" evidence="18">
    <location>
        <position position="176"/>
    </location>
    <ligand>
        <name>Ca(2+)</name>
        <dbReference type="ChEBI" id="CHEBI:29108"/>
        <label>2</label>
    </ligand>
</feature>
<evidence type="ECO:0000256" key="7">
    <source>
        <dbReference type="ARBA" id="ARBA00022617"/>
    </source>
</evidence>
<comment type="similarity">
    <text evidence="21">Belongs to the peroxidase family. Classical plant (class III) peroxidase subfamily.</text>
</comment>
<accession>A0A830CUL0</accession>
<dbReference type="InterPro" id="IPR019793">
    <property type="entry name" value="Peroxidases_heam-ligand_BS"/>
</dbReference>
<dbReference type="FunFam" id="1.10.420.10:FF:000001">
    <property type="entry name" value="Peroxidase"/>
    <property type="match status" value="1"/>
</dbReference>
<evidence type="ECO:0000256" key="19">
    <source>
        <dbReference type="PIRSR" id="PIRSR600823-4"/>
    </source>
</evidence>
<dbReference type="OrthoDB" id="2113341at2759"/>
<keyword evidence="13 20" id="KW-1015">Disulfide bond</keyword>
<comment type="function">
    <text evidence="2">Removal of H(2)O(2), oxidation of toxic reductants, biosynthesis and degradation of lignin, suberization, auxin catabolism, response to environmental stresses such as wounding, pathogen attack and oxidative stress. These functions might be dependent on each isozyme/isoform in each plant tissue.</text>
</comment>
<feature type="binding site" description="axial binding residue" evidence="18">
    <location>
        <position position="175"/>
    </location>
    <ligand>
        <name>heme b</name>
        <dbReference type="ChEBI" id="CHEBI:60344"/>
    </ligand>
    <ligandPart>
        <name>Fe</name>
        <dbReference type="ChEBI" id="CHEBI:18248"/>
    </ligandPart>
</feature>
<keyword evidence="15 21" id="KW-0376">Hydrogen peroxide</keyword>
<evidence type="ECO:0000256" key="3">
    <source>
        <dbReference type="ARBA" id="ARBA00006873"/>
    </source>
</evidence>
<feature type="binding site" evidence="18">
    <location>
        <position position="69"/>
    </location>
    <ligand>
        <name>Ca(2+)</name>
        <dbReference type="ChEBI" id="CHEBI:29108"/>
        <label>1</label>
    </ligand>
</feature>
<evidence type="ECO:0000256" key="11">
    <source>
        <dbReference type="ARBA" id="ARBA00023002"/>
    </source>
</evidence>
<keyword evidence="9" id="KW-0732">Signal</keyword>
<dbReference type="PANTHER" id="PTHR31388">
    <property type="entry name" value="PEROXIDASE 72-RELATED"/>
    <property type="match status" value="1"/>
</dbReference>
<dbReference type="Gene3D" id="1.10.420.10">
    <property type="entry name" value="Peroxidase, domain 2"/>
    <property type="match status" value="1"/>
</dbReference>
<dbReference type="PROSITE" id="PS00435">
    <property type="entry name" value="PEROXIDASE_1"/>
    <property type="match status" value="1"/>
</dbReference>
<keyword evidence="10 18" id="KW-0106">Calcium</keyword>
<evidence type="ECO:0000313" key="23">
    <source>
        <dbReference type="EMBL" id="GFQ04248.1"/>
    </source>
</evidence>
<evidence type="ECO:0000313" key="24">
    <source>
        <dbReference type="Proteomes" id="UP000653305"/>
    </source>
</evidence>
<feature type="binding site" evidence="18">
    <location>
        <position position="226"/>
    </location>
    <ligand>
        <name>Ca(2+)</name>
        <dbReference type="ChEBI" id="CHEBI:29108"/>
        <label>2</label>
    </ligand>
</feature>
<dbReference type="InterPro" id="IPR000823">
    <property type="entry name" value="Peroxidase_pln"/>
</dbReference>
<feature type="disulfide bond" evidence="20">
    <location>
        <begin position="50"/>
        <end position="55"/>
    </location>
</feature>
<evidence type="ECO:0000256" key="18">
    <source>
        <dbReference type="PIRSR" id="PIRSR600823-3"/>
    </source>
</evidence>
<comment type="subcellular location">
    <subcellularLocation>
        <location evidence="21">Secreted</location>
    </subcellularLocation>
</comment>
<feature type="binding site" evidence="18">
    <location>
        <position position="231"/>
    </location>
    <ligand>
        <name>Ca(2+)</name>
        <dbReference type="ChEBI" id="CHEBI:29108"/>
        <label>2</label>
    </ligand>
</feature>
<evidence type="ECO:0000256" key="21">
    <source>
        <dbReference type="RuleBase" id="RU362060"/>
    </source>
</evidence>
<feature type="binding site" evidence="17">
    <location>
        <position position="145"/>
    </location>
    <ligand>
        <name>substrate</name>
    </ligand>
</feature>